<gene>
    <name evidence="2" type="ORF">MYAER_2223</name>
</gene>
<evidence type="ECO:0000259" key="1">
    <source>
        <dbReference type="Pfam" id="PF22016"/>
    </source>
</evidence>
<feature type="domain" description="DUF6933" evidence="1">
    <location>
        <begin position="70"/>
        <end position="136"/>
    </location>
</feature>
<protein>
    <recommendedName>
        <fullName evidence="1">DUF6933 domain-containing protein</fullName>
    </recommendedName>
</protein>
<name>A0A0F6U4J3_MICAE</name>
<dbReference type="EMBL" id="CP011304">
    <property type="protein sequence ID" value="AKE64571.1"/>
    <property type="molecule type" value="Genomic_DNA"/>
</dbReference>
<dbReference type="AlphaFoldDB" id="A0A0F6U4J3"/>
<sequence length="149" mass="17288">MNLILSSKAAERLQREVQSREDFIADNNAWRIDVLDLRKRGIFLITQEKSLYTLISSYKQGIKGIIAQITTIDRHEGDSPEIHYLKSENRSLVSSMNNMKNLIAKLDQYNAVDNERFAEIINQTPFKYLSYRTPTECYQNLLNQSKGVQ</sequence>
<evidence type="ECO:0000313" key="3">
    <source>
        <dbReference type="Proteomes" id="UP000034103"/>
    </source>
</evidence>
<evidence type="ECO:0000313" key="2">
    <source>
        <dbReference type="EMBL" id="AKE64571.1"/>
    </source>
</evidence>
<dbReference type="Pfam" id="PF22016">
    <property type="entry name" value="DUF6933"/>
    <property type="match status" value="1"/>
</dbReference>
<accession>A0A0F6U4J3</accession>
<dbReference type="RefSeq" id="WP_046662100.1">
    <property type="nucleotide sequence ID" value="NZ_CP011304.1"/>
</dbReference>
<organism evidence="2 3">
    <name type="scientific">Microcystis aeruginosa NIES-2549</name>
    <dbReference type="NCBI Taxonomy" id="1641812"/>
    <lineage>
        <taxon>Bacteria</taxon>
        <taxon>Bacillati</taxon>
        <taxon>Cyanobacteriota</taxon>
        <taxon>Cyanophyceae</taxon>
        <taxon>Oscillatoriophycideae</taxon>
        <taxon>Chroococcales</taxon>
        <taxon>Microcystaceae</taxon>
        <taxon>Microcystis</taxon>
    </lineage>
</organism>
<proteinExistence type="predicted"/>
<dbReference type="HOGENOM" id="CLU_1747526_0_0_3"/>
<reference evidence="2 3" key="1">
    <citation type="journal article" date="2015" name="Genome Announc.">
        <title>Complete Genome Sequence of Microcystis aeruginosa NIES-2549, a Bloom-Forming Cyanobacterium from Lake Kasumigaura, Japan.</title>
        <authorList>
            <person name="Yamaguchi H."/>
            <person name="Suzuki S."/>
            <person name="Tanabe Y."/>
            <person name="Osana Y."/>
            <person name="Shimura Y."/>
            <person name="Ishida K."/>
            <person name="Kawachi M."/>
        </authorList>
    </citation>
    <scope>NUCLEOTIDE SEQUENCE [LARGE SCALE GENOMIC DNA]</scope>
    <source>
        <strain evidence="2 3">NIES-2549</strain>
    </source>
</reference>
<dbReference type="Proteomes" id="UP000034103">
    <property type="component" value="Chromosome"/>
</dbReference>
<dbReference type="PATRIC" id="fig|1641812.3.peg.2300"/>
<dbReference type="InterPro" id="IPR053864">
    <property type="entry name" value="DUF6933"/>
</dbReference>